<comment type="caution">
    <text evidence="3">The sequence shown here is derived from an EMBL/GenBank/DDBJ whole genome shotgun (WGS) entry which is preliminary data.</text>
</comment>
<keyword evidence="1" id="KW-0812">Transmembrane</keyword>
<protein>
    <submittedName>
        <fullName evidence="3">VWA domain-containing protein</fullName>
    </submittedName>
</protein>
<dbReference type="Pfam" id="PF13519">
    <property type="entry name" value="VWA_2"/>
    <property type="match status" value="1"/>
</dbReference>
<reference evidence="3 4" key="1">
    <citation type="submission" date="2019-04" db="EMBL/GenBank/DDBJ databases">
        <authorList>
            <person name="Dong K."/>
        </authorList>
    </citation>
    <scope>NUCLEOTIDE SEQUENCE [LARGE SCALE GENOMIC DNA]</scope>
    <source>
        <strain evidence="4">dk3543</strain>
    </source>
</reference>
<dbReference type="InterPro" id="IPR002035">
    <property type="entry name" value="VWF_A"/>
</dbReference>
<dbReference type="SUPFAM" id="SSF53300">
    <property type="entry name" value="vWA-like"/>
    <property type="match status" value="1"/>
</dbReference>
<feature type="domain" description="VWFA" evidence="2">
    <location>
        <begin position="97"/>
        <end position="238"/>
    </location>
</feature>
<dbReference type="OrthoDB" id="4623238at2"/>
<dbReference type="PROSITE" id="PS50234">
    <property type="entry name" value="VWFA"/>
    <property type="match status" value="1"/>
</dbReference>
<dbReference type="Gene3D" id="3.40.50.410">
    <property type="entry name" value="von Willebrand factor, type A domain"/>
    <property type="match status" value="1"/>
</dbReference>
<name>A0A4U2YIG7_9ACTN</name>
<sequence>MALIQWWVGALVLACGLVLAAAAWWLPGRRRGRPSGVPVAASQRLRRLPSWQRVVREEARRRRVGVAAVAMVLTGLAILASRFVMVSDDSEALRQRDVVLCMDVSGSMVPVVEDVLDTYLALVGELTEERIGFVMFDANAVTGFALTDDHDEVANRLAAARDELLAEEPVAGTTAPASGSSLVGDGLASCVQHFDRPDEERARTLVLATDNLVSGNSIYSLTEATELAVGGDVMVFAVTPRGTPAGAVAELRGQTARTHGDVLTLDPSASTNTAVISRAVAKQERVALLATAQERSFDVTAPGVLLALLGLGLGVAVERRRP</sequence>
<organism evidence="3 4">
    <name type="scientific">Nocardioides jishulii</name>
    <dbReference type="NCBI Taxonomy" id="2575440"/>
    <lineage>
        <taxon>Bacteria</taxon>
        <taxon>Bacillati</taxon>
        <taxon>Actinomycetota</taxon>
        <taxon>Actinomycetes</taxon>
        <taxon>Propionibacteriales</taxon>
        <taxon>Nocardioidaceae</taxon>
        <taxon>Nocardioides</taxon>
    </lineage>
</organism>
<evidence type="ECO:0000256" key="1">
    <source>
        <dbReference type="SAM" id="Phobius"/>
    </source>
</evidence>
<dbReference type="Proteomes" id="UP000307808">
    <property type="component" value="Unassembled WGS sequence"/>
</dbReference>
<dbReference type="SMART" id="SM00327">
    <property type="entry name" value="VWA"/>
    <property type="match status" value="1"/>
</dbReference>
<keyword evidence="1" id="KW-0472">Membrane</keyword>
<evidence type="ECO:0000259" key="2">
    <source>
        <dbReference type="PROSITE" id="PS50234"/>
    </source>
</evidence>
<keyword evidence="4" id="KW-1185">Reference proteome</keyword>
<evidence type="ECO:0000313" key="4">
    <source>
        <dbReference type="Proteomes" id="UP000307808"/>
    </source>
</evidence>
<dbReference type="RefSeq" id="WP_137067203.1">
    <property type="nucleotide sequence ID" value="NZ_CP040748.1"/>
</dbReference>
<dbReference type="AlphaFoldDB" id="A0A4U2YIG7"/>
<dbReference type="EMBL" id="SZPY01000004">
    <property type="protein sequence ID" value="TKI60897.1"/>
    <property type="molecule type" value="Genomic_DNA"/>
</dbReference>
<feature type="transmembrane region" description="Helical" evidence="1">
    <location>
        <begin position="6"/>
        <end position="26"/>
    </location>
</feature>
<feature type="transmembrane region" description="Helical" evidence="1">
    <location>
        <begin position="64"/>
        <end position="85"/>
    </location>
</feature>
<keyword evidence="1" id="KW-1133">Transmembrane helix</keyword>
<evidence type="ECO:0000313" key="3">
    <source>
        <dbReference type="EMBL" id="TKI60897.1"/>
    </source>
</evidence>
<accession>A0A4U2YIG7</accession>
<dbReference type="InterPro" id="IPR036465">
    <property type="entry name" value="vWFA_dom_sf"/>
</dbReference>
<proteinExistence type="predicted"/>
<gene>
    <name evidence="3" type="ORF">FC770_15480</name>
</gene>